<dbReference type="InterPro" id="IPR050707">
    <property type="entry name" value="HTH_MetabolicPath_Reg"/>
</dbReference>
<dbReference type="PANTHER" id="PTHR30136">
    <property type="entry name" value="HELIX-TURN-HELIX TRANSCRIPTIONAL REGULATOR, ICLR FAMILY"/>
    <property type="match status" value="1"/>
</dbReference>
<keyword evidence="2" id="KW-0238">DNA-binding</keyword>
<dbReference type="SUPFAM" id="SSF55781">
    <property type="entry name" value="GAF domain-like"/>
    <property type="match status" value="1"/>
</dbReference>
<dbReference type="InterPro" id="IPR005471">
    <property type="entry name" value="Tscrpt_reg_IclR_N"/>
</dbReference>
<evidence type="ECO:0000256" key="1">
    <source>
        <dbReference type="ARBA" id="ARBA00023015"/>
    </source>
</evidence>
<evidence type="ECO:0000313" key="6">
    <source>
        <dbReference type="Proteomes" id="UP001189616"/>
    </source>
</evidence>
<dbReference type="Gene3D" id="3.30.450.40">
    <property type="match status" value="1"/>
</dbReference>
<dbReference type="Pfam" id="PF09339">
    <property type="entry name" value="HTH_IclR"/>
    <property type="match status" value="1"/>
</dbReference>
<dbReference type="InterPro" id="IPR014757">
    <property type="entry name" value="Tscrpt_reg_IclR_C"/>
</dbReference>
<name>A0ABM9JE10_9RALS</name>
<dbReference type="Pfam" id="PF01614">
    <property type="entry name" value="IclR_C"/>
    <property type="match status" value="1"/>
</dbReference>
<evidence type="ECO:0000313" key="5">
    <source>
        <dbReference type="EMBL" id="CAJ0790411.1"/>
    </source>
</evidence>
<dbReference type="InterPro" id="IPR036388">
    <property type="entry name" value="WH-like_DNA-bd_sf"/>
</dbReference>
<dbReference type="EMBL" id="CATYWO010000003">
    <property type="protein sequence ID" value="CAJ0790411.1"/>
    <property type="molecule type" value="Genomic_DNA"/>
</dbReference>
<feature type="domain" description="IclR-ED" evidence="4">
    <location>
        <begin position="50"/>
        <end position="233"/>
    </location>
</feature>
<protein>
    <submittedName>
        <fullName evidence="5">HTH-type transcriptional regulator XynR</fullName>
    </submittedName>
</protein>
<evidence type="ECO:0000256" key="2">
    <source>
        <dbReference type="ARBA" id="ARBA00023125"/>
    </source>
</evidence>
<dbReference type="Gene3D" id="1.10.10.10">
    <property type="entry name" value="Winged helix-like DNA-binding domain superfamily/Winged helix DNA-binding domain"/>
    <property type="match status" value="1"/>
</dbReference>
<dbReference type="PROSITE" id="PS51078">
    <property type="entry name" value="ICLR_ED"/>
    <property type="match status" value="1"/>
</dbReference>
<reference evidence="5 6" key="1">
    <citation type="submission" date="2023-07" db="EMBL/GenBank/DDBJ databases">
        <authorList>
            <person name="Peeters C."/>
        </authorList>
    </citation>
    <scope>NUCLEOTIDE SEQUENCE [LARGE SCALE GENOMIC DNA]</scope>
    <source>
        <strain evidence="5 6">LMG 7141</strain>
    </source>
</reference>
<evidence type="ECO:0000256" key="3">
    <source>
        <dbReference type="ARBA" id="ARBA00023163"/>
    </source>
</evidence>
<organism evidence="5 6">
    <name type="scientific">Ralstonia condita</name>
    <dbReference type="NCBI Taxonomy" id="3058600"/>
    <lineage>
        <taxon>Bacteria</taxon>
        <taxon>Pseudomonadati</taxon>
        <taxon>Pseudomonadota</taxon>
        <taxon>Betaproteobacteria</taxon>
        <taxon>Burkholderiales</taxon>
        <taxon>Burkholderiaceae</taxon>
        <taxon>Ralstonia</taxon>
    </lineage>
</organism>
<dbReference type="SUPFAM" id="SSF46785">
    <property type="entry name" value="Winged helix' DNA-binding domain"/>
    <property type="match status" value="1"/>
</dbReference>
<dbReference type="PANTHER" id="PTHR30136:SF24">
    <property type="entry name" value="HTH-TYPE TRANSCRIPTIONAL REPRESSOR ALLR"/>
    <property type="match status" value="1"/>
</dbReference>
<dbReference type="Proteomes" id="UP001189616">
    <property type="component" value="Unassembled WGS sequence"/>
</dbReference>
<dbReference type="InterPro" id="IPR029016">
    <property type="entry name" value="GAF-like_dom_sf"/>
</dbReference>
<gene>
    <name evidence="5" type="primary">xynR_2</name>
    <name evidence="5" type="ORF">LMG7141_02362</name>
</gene>
<evidence type="ECO:0000259" key="4">
    <source>
        <dbReference type="PROSITE" id="PS51078"/>
    </source>
</evidence>
<sequence>MRSSTPPSLDDITRMCGLPKPTVFRILGSLQSSGLLQREPISRCYSAGARLTAFAMDVVNSAALRAERNAILRRLVDEIGETCNFTMLDGNQVLYLDRVETSMPLRLHLEAGIHVPLHCTASGKLFLSQLSPKHVYRLLGKGPYQRWTPNTITDPQAMEEALKRIRHDMVGTDNREADPDSVCVAVPVMEAKGRVYAAVAVHGPASRMTLEKGLQYVPAMRCAADAISKSLVVNNENSADRN</sequence>
<keyword evidence="6" id="KW-1185">Reference proteome</keyword>
<proteinExistence type="predicted"/>
<comment type="caution">
    <text evidence="5">The sequence shown here is derived from an EMBL/GenBank/DDBJ whole genome shotgun (WGS) entry which is preliminary data.</text>
</comment>
<keyword evidence="3" id="KW-0804">Transcription</keyword>
<dbReference type="InterPro" id="IPR036390">
    <property type="entry name" value="WH_DNA-bd_sf"/>
</dbReference>
<accession>A0ABM9JE10</accession>
<keyword evidence="1" id="KW-0805">Transcription regulation</keyword>